<evidence type="ECO:0000313" key="3">
    <source>
        <dbReference type="Proteomes" id="UP001182991"/>
    </source>
</evidence>
<proteinExistence type="predicted"/>
<accession>A0ABU2KL75</accession>
<name>A0ABU2KL75_9FLAO</name>
<dbReference type="Pfam" id="PF02589">
    <property type="entry name" value="LUD_dom"/>
    <property type="match status" value="1"/>
</dbReference>
<dbReference type="InterPro" id="IPR037171">
    <property type="entry name" value="NagB/RpiA_transferase-like"/>
</dbReference>
<dbReference type="InterPro" id="IPR003741">
    <property type="entry name" value="LUD_dom"/>
</dbReference>
<keyword evidence="3" id="KW-1185">Reference proteome</keyword>
<reference evidence="3" key="1">
    <citation type="submission" date="2023-07" db="EMBL/GenBank/DDBJ databases">
        <title>Isolating and identifying novel microbial strains from the Mariana Trench.</title>
        <authorList>
            <person name="Fu H."/>
        </authorList>
    </citation>
    <scope>NUCLEOTIDE SEQUENCE [LARGE SCALE GENOMIC DNA]</scope>
    <source>
        <strain evidence="3">T-y2</strain>
    </source>
</reference>
<protein>
    <submittedName>
        <fullName evidence="2">LUD domain-containing protein</fullName>
    </submittedName>
</protein>
<dbReference type="Gene3D" id="3.40.50.10420">
    <property type="entry name" value="NagB/RpiA/CoA transferase-like"/>
    <property type="match status" value="1"/>
</dbReference>
<dbReference type="SUPFAM" id="SSF100950">
    <property type="entry name" value="NagB/RpiA/CoA transferase-like"/>
    <property type="match status" value="1"/>
</dbReference>
<dbReference type="EMBL" id="JAVRBG010000013">
    <property type="protein sequence ID" value="MDT0295418.1"/>
    <property type="molecule type" value="Genomic_DNA"/>
</dbReference>
<sequence>MSIFSKILGFRFKSEKKADSNKKDQSKFMPEEKLPTDENFMVNFKKNGGKFLYCSERDEMLDTFHSILKENNWGVEGSSVCCFDENLKATFKDFKLEFNKNSDSSFFLSTCEYLIANTGALLISSNQIGEKKLDELPQDFIILASTSQLIDTIGEGLRGIKNKNRNKIPSNITTIKTFQDKKESDFMSYGSPSKNLYLLLLEDL</sequence>
<dbReference type="Proteomes" id="UP001182991">
    <property type="component" value="Unassembled WGS sequence"/>
</dbReference>
<organism evidence="2 3">
    <name type="scientific">Mesonia ostreae</name>
    <dbReference type="NCBI Taxonomy" id="861110"/>
    <lineage>
        <taxon>Bacteria</taxon>
        <taxon>Pseudomonadati</taxon>
        <taxon>Bacteroidota</taxon>
        <taxon>Flavobacteriia</taxon>
        <taxon>Flavobacteriales</taxon>
        <taxon>Flavobacteriaceae</taxon>
        <taxon>Mesonia</taxon>
    </lineage>
</organism>
<feature type="domain" description="LUD" evidence="1">
    <location>
        <begin position="39"/>
        <end position="177"/>
    </location>
</feature>
<evidence type="ECO:0000259" key="1">
    <source>
        <dbReference type="Pfam" id="PF02589"/>
    </source>
</evidence>
<dbReference type="InterPro" id="IPR024185">
    <property type="entry name" value="FTHF_cligase-like_sf"/>
</dbReference>
<comment type="caution">
    <text evidence="2">The sequence shown here is derived from an EMBL/GenBank/DDBJ whole genome shotgun (WGS) entry which is preliminary data.</text>
</comment>
<evidence type="ECO:0000313" key="2">
    <source>
        <dbReference type="EMBL" id="MDT0295418.1"/>
    </source>
</evidence>
<gene>
    <name evidence="2" type="ORF">RLT85_12335</name>
</gene>